<proteinExistence type="predicted"/>
<feature type="region of interest" description="Disordered" evidence="1">
    <location>
        <begin position="1"/>
        <end position="30"/>
    </location>
</feature>
<sequence length="76" mass="8036">MSGKTMPTNHDGNNADGGRNATPITGRLPGGETAAGYRVVHIAVPEPVFNHAKAQAFLAGKTWTEYVTDLLQSSLK</sequence>
<evidence type="ECO:0000313" key="3">
    <source>
        <dbReference type="Proteomes" id="UP001500840"/>
    </source>
</evidence>
<gene>
    <name evidence="2" type="ORF">GCM10023156_38120</name>
</gene>
<evidence type="ECO:0000256" key="1">
    <source>
        <dbReference type="SAM" id="MobiDB-lite"/>
    </source>
</evidence>
<evidence type="ECO:0000313" key="2">
    <source>
        <dbReference type="EMBL" id="GAA4459074.1"/>
    </source>
</evidence>
<reference evidence="3" key="1">
    <citation type="journal article" date="2019" name="Int. J. Syst. Evol. Microbiol.">
        <title>The Global Catalogue of Microorganisms (GCM) 10K type strain sequencing project: providing services to taxonomists for standard genome sequencing and annotation.</title>
        <authorList>
            <consortium name="The Broad Institute Genomics Platform"/>
            <consortium name="The Broad Institute Genome Sequencing Center for Infectious Disease"/>
            <person name="Wu L."/>
            <person name="Ma J."/>
        </authorList>
    </citation>
    <scope>NUCLEOTIDE SEQUENCE [LARGE SCALE GENOMIC DNA]</scope>
    <source>
        <strain evidence="3">JCM 17759</strain>
    </source>
</reference>
<protein>
    <submittedName>
        <fullName evidence="2">Uncharacterized protein</fullName>
    </submittedName>
</protein>
<dbReference type="EMBL" id="BAABGA010000047">
    <property type="protein sequence ID" value="GAA4459074.1"/>
    <property type="molecule type" value="Genomic_DNA"/>
</dbReference>
<dbReference type="Proteomes" id="UP001500840">
    <property type="component" value="Unassembled WGS sequence"/>
</dbReference>
<accession>A0ABP8N081</accession>
<organism evidence="2 3">
    <name type="scientific">Novipirellula rosea</name>
    <dbReference type="NCBI Taxonomy" id="1031540"/>
    <lineage>
        <taxon>Bacteria</taxon>
        <taxon>Pseudomonadati</taxon>
        <taxon>Planctomycetota</taxon>
        <taxon>Planctomycetia</taxon>
        <taxon>Pirellulales</taxon>
        <taxon>Pirellulaceae</taxon>
        <taxon>Novipirellula</taxon>
    </lineage>
</organism>
<comment type="caution">
    <text evidence="2">The sequence shown here is derived from an EMBL/GenBank/DDBJ whole genome shotgun (WGS) entry which is preliminary data.</text>
</comment>
<keyword evidence="3" id="KW-1185">Reference proteome</keyword>
<feature type="compositionally biased region" description="Polar residues" evidence="1">
    <location>
        <begin position="1"/>
        <end position="12"/>
    </location>
</feature>
<name>A0ABP8N081_9BACT</name>